<keyword evidence="3" id="KW-1185">Reference proteome</keyword>
<dbReference type="Pfam" id="PF00550">
    <property type="entry name" value="PP-binding"/>
    <property type="match status" value="1"/>
</dbReference>
<evidence type="ECO:0000313" key="2">
    <source>
        <dbReference type="EMBL" id="MDQ2586686.1"/>
    </source>
</evidence>
<accession>A0ABU0X3U7</accession>
<reference evidence="2 3" key="1">
    <citation type="submission" date="2017-06" db="EMBL/GenBank/DDBJ databases">
        <title>Cultured bacterium strain Saccharothrix yanglingensis Hhs.015.</title>
        <authorList>
            <person name="Xia Y."/>
        </authorList>
    </citation>
    <scope>NUCLEOTIDE SEQUENCE [LARGE SCALE GENOMIC DNA]</scope>
    <source>
        <strain evidence="2 3">Hhs.015</strain>
    </source>
</reference>
<dbReference type="Proteomes" id="UP001225605">
    <property type="component" value="Unassembled WGS sequence"/>
</dbReference>
<proteinExistence type="predicted"/>
<dbReference type="Gene3D" id="1.10.1200.10">
    <property type="entry name" value="ACP-like"/>
    <property type="match status" value="1"/>
</dbReference>
<evidence type="ECO:0000259" key="1">
    <source>
        <dbReference type="PROSITE" id="PS50075"/>
    </source>
</evidence>
<gene>
    <name evidence="2" type="ORF">CKY47_22360</name>
</gene>
<feature type="domain" description="Carrier" evidence="1">
    <location>
        <begin position="2"/>
        <end position="81"/>
    </location>
</feature>
<organism evidence="2 3">
    <name type="scientific">Saccharothrix yanglingensis</name>
    <dbReference type="NCBI Taxonomy" id="659496"/>
    <lineage>
        <taxon>Bacteria</taxon>
        <taxon>Bacillati</taxon>
        <taxon>Actinomycetota</taxon>
        <taxon>Actinomycetes</taxon>
        <taxon>Pseudonocardiales</taxon>
        <taxon>Pseudonocardiaceae</taxon>
        <taxon>Saccharothrix</taxon>
    </lineage>
</organism>
<sequence length="86" mass="9452">MDAVYRKLKDVLVEVLANGTTADGIADDADLVDEYGLDSLQMISFLLGVEDAFDVELDYESLDLDHLRSVRQFGDWVAELDGAVVA</sequence>
<evidence type="ECO:0000313" key="3">
    <source>
        <dbReference type="Proteomes" id="UP001225605"/>
    </source>
</evidence>
<dbReference type="RefSeq" id="WP_306747974.1">
    <property type="nucleotide sequence ID" value="NZ_NSDM01000010.1"/>
</dbReference>
<comment type="caution">
    <text evidence="2">The sequence shown here is derived from an EMBL/GenBank/DDBJ whole genome shotgun (WGS) entry which is preliminary data.</text>
</comment>
<dbReference type="InterPro" id="IPR009081">
    <property type="entry name" value="PP-bd_ACP"/>
</dbReference>
<name>A0ABU0X3U7_9PSEU</name>
<dbReference type="EMBL" id="NSDM01000010">
    <property type="protein sequence ID" value="MDQ2586686.1"/>
    <property type="molecule type" value="Genomic_DNA"/>
</dbReference>
<dbReference type="InterPro" id="IPR036736">
    <property type="entry name" value="ACP-like_sf"/>
</dbReference>
<dbReference type="SUPFAM" id="SSF47336">
    <property type="entry name" value="ACP-like"/>
    <property type="match status" value="1"/>
</dbReference>
<protein>
    <submittedName>
        <fullName evidence="2">Acyl carrier protein</fullName>
    </submittedName>
</protein>
<dbReference type="PROSITE" id="PS50075">
    <property type="entry name" value="CARRIER"/>
    <property type="match status" value="1"/>
</dbReference>